<dbReference type="EMBL" id="CM042039">
    <property type="protein sequence ID" value="KAI3725655.1"/>
    <property type="molecule type" value="Genomic_DNA"/>
</dbReference>
<organism evidence="1 2">
    <name type="scientific">Smallanthus sonchifolius</name>
    <dbReference type="NCBI Taxonomy" id="185202"/>
    <lineage>
        <taxon>Eukaryota</taxon>
        <taxon>Viridiplantae</taxon>
        <taxon>Streptophyta</taxon>
        <taxon>Embryophyta</taxon>
        <taxon>Tracheophyta</taxon>
        <taxon>Spermatophyta</taxon>
        <taxon>Magnoliopsida</taxon>
        <taxon>eudicotyledons</taxon>
        <taxon>Gunneridae</taxon>
        <taxon>Pentapetalae</taxon>
        <taxon>asterids</taxon>
        <taxon>campanulids</taxon>
        <taxon>Asterales</taxon>
        <taxon>Asteraceae</taxon>
        <taxon>Asteroideae</taxon>
        <taxon>Heliantheae alliance</taxon>
        <taxon>Millerieae</taxon>
        <taxon>Smallanthus</taxon>
    </lineage>
</organism>
<evidence type="ECO:0000313" key="2">
    <source>
        <dbReference type="Proteomes" id="UP001056120"/>
    </source>
</evidence>
<reference evidence="2" key="1">
    <citation type="journal article" date="2022" name="Mol. Ecol. Resour.">
        <title>The genomes of chicory, endive, great burdock and yacon provide insights into Asteraceae palaeo-polyploidization history and plant inulin production.</title>
        <authorList>
            <person name="Fan W."/>
            <person name="Wang S."/>
            <person name="Wang H."/>
            <person name="Wang A."/>
            <person name="Jiang F."/>
            <person name="Liu H."/>
            <person name="Zhao H."/>
            <person name="Xu D."/>
            <person name="Zhang Y."/>
        </authorList>
    </citation>
    <scope>NUCLEOTIDE SEQUENCE [LARGE SCALE GENOMIC DNA]</scope>
    <source>
        <strain evidence="2">cv. Yunnan</strain>
    </source>
</reference>
<evidence type="ECO:0000313" key="1">
    <source>
        <dbReference type="EMBL" id="KAI3725655.1"/>
    </source>
</evidence>
<keyword evidence="2" id="KW-1185">Reference proteome</keyword>
<comment type="caution">
    <text evidence="1">The sequence shown here is derived from an EMBL/GenBank/DDBJ whole genome shotgun (WGS) entry which is preliminary data.</text>
</comment>
<proteinExistence type="predicted"/>
<accession>A0ACB9BUK3</accession>
<dbReference type="Proteomes" id="UP001056120">
    <property type="component" value="Linkage Group LG22"/>
</dbReference>
<gene>
    <name evidence="1" type="ORF">L1987_65446</name>
</gene>
<name>A0ACB9BUK3_9ASTR</name>
<reference evidence="1 2" key="2">
    <citation type="journal article" date="2022" name="Mol. Ecol. Resour.">
        <title>The genomes of chicory, endive, great burdock and yacon provide insights into Asteraceae paleo-polyploidization history and plant inulin production.</title>
        <authorList>
            <person name="Fan W."/>
            <person name="Wang S."/>
            <person name="Wang H."/>
            <person name="Wang A."/>
            <person name="Jiang F."/>
            <person name="Liu H."/>
            <person name="Zhao H."/>
            <person name="Xu D."/>
            <person name="Zhang Y."/>
        </authorList>
    </citation>
    <scope>NUCLEOTIDE SEQUENCE [LARGE SCALE GENOMIC DNA]</scope>
    <source>
        <strain evidence="2">cv. Yunnan</strain>
        <tissue evidence="1">Leaves</tissue>
    </source>
</reference>
<sequence length="569" mass="63601">MSNPITVNIISDDETTPIQFQSKKQRTNFNSNPATVFIIDDEPTPSKCSPSPTPSVVPETPMVDSYVPIVRCNNSVSDPQLRISPSPALKPSGLICLESDEDSDGFGSSSGRLYQSKPVTFEVENNFEMPSTCSESPMLQDNSSFPPIAQDDLPQVSDHSEEEVDIMHLPSKNIPVFDHSGKEDDILPLASKNISRNNNTTGIANKKKVAGARNTKEEKARLMNEKKQQKEQEKLEKIALKAQAAEMKKTQKEIERWEKGKFAQQSIVAKIDTKVVEQGSIGGQLLTRLAEKGISFQITSNPVERSIIWTMSVPENIAQGLTRGTQIPYVLLVFEAEEFCHLAADDDECLFMDHVSRVQSIYPSHTLCYLTNRLLAYINKREQEHYKNPANHSGWSRPPVEKLLSKFTTHFVGVHSRLCMDEAELAEHVVGLTCSLASCQFRKKLTRLSVNANGSLIPKDATDRALIKKSTWLKALIAIPKVQPRFAIAIWKKYPTMKSLLSIYMDPTKSEHEKEFLLANLITEGLVGDNRRLGEICSKRVYRILMAQSGSTKTDDVENGADFFIQQSS</sequence>
<protein>
    <submittedName>
        <fullName evidence="1">Uncharacterized protein</fullName>
    </submittedName>
</protein>